<keyword evidence="2" id="KW-1133">Transmembrane helix</keyword>
<accession>D1BE06</accession>
<organism evidence="3 4">
    <name type="scientific">Sanguibacter keddieii (strain ATCC 51767 / DSM 10542 / NCFB 3025 / ST-74)</name>
    <dbReference type="NCBI Taxonomy" id="446469"/>
    <lineage>
        <taxon>Bacteria</taxon>
        <taxon>Bacillati</taxon>
        <taxon>Actinomycetota</taxon>
        <taxon>Actinomycetes</taxon>
        <taxon>Micrococcales</taxon>
        <taxon>Sanguibacteraceae</taxon>
        <taxon>Sanguibacter</taxon>
    </lineage>
</organism>
<name>D1BE06_SANKS</name>
<gene>
    <name evidence="3" type="ordered locus">Sked_33320</name>
</gene>
<feature type="region of interest" description="Disordered" evidence="1">
    <location>
        <begin position="1"/>
        <end position="45"/>
    </location>
</feature>
<evidence type="ECO:0000313" key="3">
    <source>
        <dbReference type="EMBL" id="ACZ23227.1"/>
    </source>
</evidence>
<dbReference type="AlphaFoldDB" id="D1BE06"/>
<keyword evidence="2" id="KW-0472">Membrane</keyword>
<evidence type="ECO:0008006" key="5">
    <source>
        <dbReference type="Google" id="ProtNLM"/>
    </source>
</evidence>
<dbReference type="NCBIfam" id="NF041390">
    <property type="entry name" value="TadE_Rv3655c"/>
    <property type="match status" value="1"/>
</dbReference>
<reference evidence="3 4" key="1">
    <citation type="journal article" date="2009" name="Stand. Genomic Sci.">
        <title>Complete genome sequence of Sanguibacter keddieii type strain (ST-74).</title>
        <authorList>
            <person name="Ivanova N."/>
            <person name="Sikorski J."/>
            <person name="Sims D."/>
            <person name="Brettin T."/>
            <person name="Detter J.C."/>
            <person name="Han C."/>
            <person name="Lapidus A."/>
            <person name="Copeland A."/>
            <person name="Glavina Del Rio T."/>
            <person name="Nolan M."/>
            <person name="Chen F."/>
            <person name="Lucas S."/>
            <person name="Tice H."/>
            <person name="Cheng J.F."/>
            <person name="Bruce D."/>
            <person name="Goodwin L."/>
            <person name="Pitluck S."/>
            <person name="Pati A."/>
            <person name="Mavromatis K."/>
            <person name="Chen A."/>
            <person name="Palaniappan K."/>
            <person name="D'haeseleer P."/>
            <person name="Chain P."/>
            <person name="Bristow J."/>
            <person name="Eisen J.A."/>
            <person name="Markowitz V."/>
            <person name="Hugenholtz P."/>
            <person name="Goker M."/>
            <person name="Pukall R."/>
            <person name="Klenk H.P."/>
            <person name="Kyrpides N.C."/>
        </authorList>
    </citation>
    <scope>NUCLEOTIDE SEQUENCE [LARGE SCALE GENOMIC DNA]</scope>
    <source>
        <strain evidence="4">ATCC 51767 / DSM 10542 / NCFB 3025 / ST-74</strain>
    </source>
</reference>
<dbReference type="HOGENOM" id="CLU_116311_4_1_11"/>
<proteinExistence type="predicted"/>
<evidence type="ECO:0000256" key="2">
    <source>
        <dbReference type="SAM" id="Phobius"/>
    </source>
</evidence>
<dbReference type="KEGG" id="ske:Sked_33320"/>
<keyword evidence="4" id="KW-1185">Reference proteome</keyword>
<evidence type="ECO:0000256" key="1">
    <source>
        <dbReference type="SAM" id="MobiDB-lite"/>
    </source>
</evidence>
<keyword evidence="2" id="KW-0812">Transmembrane</keyword>
<protein>
    <recommendedName>
        <fullName evidence="5">TadE-like protein</fullName>
    </recommendedName>
</protein>
<dbReference type="Proteomes" id="UP000000322">
    <property type="component" value="Chromosome"/>
</dbReference>
<dbReference type="InterPro" id="IPR049790">
    <property type="entry name" value="Rv3655c/TadE"/>
</dbReference>
<sequence>MVRRPRSRRRLSSGGTPPAGHQGPGDRGKARWVGRRRQGDRGAWRSDRGAVTAELAVALPAVVLVLAALVVVVAAGSAQVRVVDAARAGARVASAGESPARVDEVVTRVAGPSATATVDESGVWVKVTVRASVTGGWFSGPLGVTATATAWLESAVGAP</sequence>
<dbReference type="STRING" id="446469.Sked_33320"/>
<dbReference type="eggNOG" id="ENOG5033A2X">
    <property type="taxonomic scope" value="Bacteria"/>
</dbReference>
<dbReference type="EMBL" id="CP001819">
    <property type="protein sequence ID" value="ACZ23227.1"/>
    <property type="molecule type" value="Genomic_DNA"/>
</dbReference>
<feature type="transmembrane region" description="Helical" evidence="2">
    <location>
        <begin position="55"/>
        <end position="75"/>
    </location>
</feature>
<evidence type="ECO:0000313" key="4">
    <source>
        <dbReference type="Proteomes" id="UP000000322"/>
    </source>
</evidence>
<feature type="compositionally biased region" description="Basic residues" evidence="1">
    <location>
        <begin position="1"/>
        <end position="11"/>
    </location>
</feature>